<dbReference type="InterPro" id="IPR036086">
    <property type="entry name" value="ParB/Sulfiredoxin_sf"/>
</dbReference>
<dbReference type="EMBL" id="LZNA01000040">
    <property type="protein sequence ID" value="OBX79729.1"/>
    <property type="molecule type" value="Genomic_DNA"/>
</dbReference>
<dbReference type="SUPFAM" id="SSF110849">
    <property type="entry name" value="ParB/Sulfiredoxin"/>
    <property type="match status" value="1"/>
</dbReference>
<dbReference type="Gene3D" id="1.10.10.2830">
    <property type="match status" value="1"/>
</dbReference>
<dbReference type="SUPFAM" id="SSF109709">
    <property type="entry name" value="KorB DNA-binding domain-like"/>
    <property type="match status" value="1"/>
</dbReference>
<protein>
    <recommendedName>
        <fullName evidence="3">ParB-like N-terminal domain-containing protein</fullName>
    </recommendedName>
</protein>
<dbReference type="CDD" id="cd16393">
    <property type="entry name" value="SPO0J_N"/>
    <property type="match status" value="1"/>
</dbReference>
<evidence type="ECO:0000256" key="1">
    <source>
        <dbReference type="ARBA" id="ARBA00006295"/>
    </source>
</evidence>
<feature type="domain" description="ParB-like N-terminal" evidence="3">
    <location>
        <begin position="40"/>
        <end position="130"/>
    </location>
</feature>
<dbReference type="Proteomes" id="UP000092616">
    <property type="component" value="Unassembled WGS sequence"/>
</dbReference>
<keyword evidence="2" id="KW-0238">DNA-binding</keyword>
<dbReference type="FunFam" id="3.90.1530.30:FF:000001">
    <property type="entry name" value="Chromosome partitioning protein ParB"/>
    <property type="match status" value="1"/>
</dbReference>
<dbReference type="SMART" id="SM00470">
    <property type="entry name" value="ParB"/>
    <property type="match status" value="1"/>
</dbReference>
<dbReference type="GO" id="GO:0007059">
    <property type="term" value="P:chromosome segregation"/>
    <property type="evidence" value="ECO:0007669"/>
    <property type="project" value="TreeGrafter"/>
</dbReference>
<dbReference type="RefSeq" id="WP_067337205.1">
    <property type="nucleotide sequence ID" value="NZ_LZNA01000040.1"/>
</dbReference>
<evidence type="ECO:0000313" key="5">
    <source>
        <dbReference type="Proteomes" id="UP000092616"/>
    </source>
</evidence>
<dbReference type="GO" id="GO:0003677">
    <property type="term" value="F:DNA binding"/>
    <property type="evidence" value="ECO:0007669"/>
    <property type="project" value="UniProtKB-KW"/>
</dbReference>
<dbReference type="PANTHER" id="PTHR33375">
    <property type="entry name" value="CHROMOSOME-PARTITIONING PROTEIN PARB-RELATED"/>
    <property type="match status" value="1"/>
</dbReference>
<proteinExistence type="inferred from homology"/>
<comment type="caution">
    <text evidence="4">The sequence shown here is derived from an EMBL/GenBank/DDBJ whole genome shotgun (WGS) entry which is preliminary data.</text>
</comment>
<accession>A0A1B8QDV9</accession>
<dbReference type="Gene3D" id="3.90.1530.30">
    <property type="match status" value="1"/>
</dbReference>
<evidence type="ECO:0000313" key="4">
    <source>
        <dbReference type="EMBL" id="OBX79729.1"/>
    </source>
</evidence>
<dbReference type="InterPro" id="IPR003115">
    <property type="entry name" value="ParB_N"/>
</dbReference>
<dbReference type="NCBIfam" id="TIGR00180">
    <property type="entry name" value="parB_part"/>
    <property type="match status" value="1"/>
</dbReference>
<dbReference type="InterPro" id="IPR050336">
    <property type="entry name" value="Chromosome_partition/occlusion"/>
</dbReference>
<keyword evidence="5" id="KW-1185">Reference proteome</keyword>
<name>A0A1B8QDV9_9GAMM</name>
<reference evidence="4 5" key="1">
    <citation type="submission" date="2016-06" db="EMBL/GenBank/DDBJ databases">
        <title>Draft genome of Moraxella atlantae CCUG 59586.</title>
        <authorList>
            <person name="Salva-Serra F."/>
            <person name="Engstrom-Jakobsson H."/>
            <person name="Thorell K."/>
            <person name="Gonzales-Siles L."/>
            <person name="Karlsson R."/>
            <person name="Boulund F."/>
            <person name="Engstrand L."/>
            <person name="Kristiansson E."/>
            <person name="Moore E."/>
        </authorList>
    </citation>
    <scope>NUCLEOTIDE SEQUENCE [LARGE SCALE GENOMIC DNA]</scope>
    <source>
        <strain evidence="4 5">CCUG 59586</strain>
    </source>
</reference>
<comment type="similarity">
    <text evidence="1">Belongs to the ParB family.</text>
</comment>
<dbReference type="GO" id="GO:0005694">
    <property type="term" value="C:chromosome"/>
    <property type="evidence" value="ECO:0007669"/>
    <property type="project" value="TreeGrafter"/>
</dbReference>
<dbReference type="AlphaFoldDB" id="A0A1B8QDV9"/>
<sequence length="307" mass="35023">MSKLTKLLAEKSAQDQEKLKNDYTGSRARDIFLTGANSYVQIAMDKISPNKSQPRLIFNDNEMQALAHSIQELGLLQPIVVRPNGDNHYEIISGERRYRAFQLLEKSYIDCIVMNVDDINNSLLALAENINREDLTDYEIAKSVIIFKDKFPNKTEYATILGISRQDLYRLLAFEKLPEPIQQRLTDNPTLITAKTAEQIAQFIKMTNITDEQLTLLLNDVLDLVVLENLKQNAIIDELSKKLSQTHQPTTVNNSRTIKVFSLDGKKVGQIKKNAKKTTIEFNGDILDNHHQEIERFFEQLLGSSTN</sequence>
<evidence type="ECO:0000256" key="2">
    <source>
        <dbReference type="ARBA" id="ARBA00023125"/>
    </source>
</evidence>
<gene>
    <name evidence="4" type="ORF">A9306_08360</name>
</gene>
<dbReference type="InterPro" id="IPR004437">
    <property type="entry name" value="ParB/RepB/Spo0J"/>
</dbReference>
<dbReference type="Pfam" id="PF02195">
    <property type="entry name" value="ParB_N"/>
    <property type="match status" value="1"/>
</dbReference>
<organism evidence="4 5">
    <name type="scientific">Faucicola atlantae</name>
    <dbReference type="NCBI Taxonomy" id="34059"/>
    <lineage>
        <taxon>Bacteria</taxon>
        <taxon>Pseudomonadati</taxon>
        <taxon>Pseudomonadota</taxon>
        <taxon>Gammaproteobacteria</taxon>
        <taxon>Moraxellales</taxon>
        <taxon>Moraxellaceae</taxon>
        <taxon>Faucicola</taxon>
    </lineage>
</organism>
<dbReference type="PANTHER" id="PTHR33375:SF1">
    <property type="entry name" value="CHROMOSOME-PARTITIONING PROTEIN PARB-RELATED"/>
    <property type="match status" value="1"/>
</dbReference>
<evidence type="ECO:0000259" key="3">
    <source>
        <dbReference type="SMART" id="SM00470"/>
    </source>
</evidence>